<evidence type="ECO:0000259" key="17">
    <source>
        <dbReference type="PROSITE" id="PS50885"/>
    </source>
</evidence>
<evidence type="ECO:0000256" key="11">
    <source>
        <dbReference type="ARBA" id="ARBA00022989"/>
    </source>
</evidence>
<dbReference type="Gene3D" id="1.10.8.500">
    <property type="entry name" value="HAMP domain in histidine kinase"/>
    <property type="match status" value="1"/>
</dbReference>
<dbReference type="Pfam" id="PF00672">
    <property type="entry name" value="HAMP"/>
    <property type="match status" value="1"/>
</dbReference>
<sequence length="623" mass="70713">MIFERIRRLRFRSFRLSTKLMITYLLLTVVPISILGAISYYQYRKSIEQQFGEHMPRTLQLANMAIEKRMDEFASLPDLIYSSSEIISILRKEDYGNQSEKLQDEFIVNNYLTRTYINGNNPDIIGVFMATPDRLFASTRMNYAGTEPGQRHFDLGHPLDENGNAKLLFPNELDLRFENGRPYLLLMKQMTDFDNRRSLGTMFLAIRLDFIESVLGELENPEAAEMWVMDREGAIIYHTDQTKIGGTDPRLGEYPVLNGSFKSFTGNEPRVVSVNQSDRYQWVIAHSISSAALTERTDFYRNVTIVVFIVFAIITSVLSVILALNVSRPIKRLSSLMKHVELGNFSVDLKANSRDEIGLLARSFNSMIAKIRELIQQNYYIEIRQKEAELYALQTQINPHFIYNTLETIGMAVEEEETEQVVHMVTVMGRMLRYSLGNDSRLVRIEDEVQHVRDYLVMQKYRFGSRVDFDIALNVDGSRLHTPKFILQPVVENSIKYGLESVQGVRIAVAVNREFGAASGKQDIVFRIRDNGPGIAPDRLAGLLATIRSNSLVHGKSGVGLKNVHARIVMMFGGEYGLQVDSIHGGGTEVIIRIPVIESAESAQELNQGSERHHAINPNDRGG</sequence>
<evidence type="ECO:0000313" key="18">
    <source>
        <dbReference type="EMBL" id="CAG5077000.1"/>
    </source>
</evidence>
<evidence type="ECO:0000256" key="4">
    <source>
        <dbReference type="ARBA" id="ARBA00022475"/>
    </source>
</evidence>
<dbReference type="RefSeq" id="WP_213483112.1">
    <property type="nucleotide sequence ID" value="NZ_CAJRAY010000005.1"/>
</dbReference>
<protein>
    <recommendedName>
        <fullName evidence="3">histidine kinase</fullName>
        <ecNumber evidence="3">2.7.13.3</ecNumber>
    </recommendedName>
</protein>
<keyword evidence="11 15" id="KW-1133">Transmembrane helix</keyword>
<evidence type="ECO:0000256" key="7">
    <source>
        <dbReference type="ARBA" id="ARBA00022692"/>
    </source>
</evidence>
<dbReference type="SMART" id="SM00304">
    <property type="entry name" value="HAMP"/>
    <property type="match status" value="1"/>
</dbReference>
<dbReference type="PROSITE" id="PS50109">
    <property type="entry name" value="HIS_KIN"/>
    <property type="match status" value="1"/>
</dbReference>
<evidence type="ECO:0000256" key="15">
    <source>
        <dbReference type="SAM" id="Phobius"/>
    </source>
</evidence>
<comment type="caution">
    <text evidence="18">The sequence shown here is derived from an EMBL/GenBank/DDBJ whole genome shotgun (WGS) entry which is preliminary data.</text>
</comment>
<dbReference type="Gene3D" id="3.30.450.20">
    <property type="entry name" value="PAS domain"/>
    <property type="match status" value="1"/>
</dbReference>
<evidence type="ECO:0000256" key="1">
    <source>
        <dbReference type="ARBA" id="ARBA00000085"/>
    </source>
</evidence>
<feature type="domain" description="HAMP" evidence="17">
    <location>
        <begin position="324"/>
        <end position="376"/>
    </location>
</feature>
<keyword evidence="5" id="KW-0597">Phosphoprotein</keyword>
<dbReference type="PRINTS" id="PR00344">
    <property type="entry name" value="BCTRLSENSOR"/>
</dbReference>
<dbReference type="InterPro" id="IPR003660">
    <property type="entry name" value="HAMP_dom"/>
</dbReference>
<dbReference type="InterPro" id="IPR004358">
    <property type="entry name" value="Sig_transdc_His_kin-like_C"/>
</dbReference>
<keyword evidence="10" id="KW-0067">ATP-binding</keyword>
<dbReference type="SMART" id="SM00387">
    <property type="entry name" value="HATPase_c"/>
    <property type="match status" value="1"/>
</dbReference>
<dbReference type="CDD" id="cd18774">
    <property type="entry name" value="PDC2_HK_sensor"/>
    <property type="match status" value="1"/>
</dbReference>
<name>A0ABN7RK84_THEXY</name>
<evidence type="ECO:0000313" key="19">
    <source>
        <dbReference type="Proteomes" id="UP000681526"/>
    </source>
</evidence>
<dbReference type="Gene3D" id="3.30.565.10">
    <property type="entry name" value="Histidine kinase-like ATPase, C-terminal domain"/>
    <property type="match status" value="1"/>
</dbReference>
<dbReference type="InterPro" id="IPR036890">
    <property type="entry name" value="HATPase_C_sf"/>
</dbReference>
<dbReference type="CDD" id="cd06225">
    <property type="entry name" value="HAMP"/>
    <property type="match status" value="1"/>
</dbReference>
<comment type="catalytic activity">
    <reaction evidence="1">
        <text>ATP + protein L-histidine = ADP + protein N-phospho-L-histidine.</text>
        <dbReference type="EC" id="2.7.13.3"/>
    </reaction>
</comment>
<evidence type="ECO:0000256" key="14">
    <source>
        <dbReference type="SAM" id="MobiDB-lite"/>
    </source>
</evidence>
<keyword evidence="12" id="KW-0902">Two-component regulatory system</keyword>
<proteinExistence type="predicted"/>
<dbReference type="PROSITE" id="PS50885">
    <property type="entry name" value="HAMP"/>
    <property type="match status" value="1"/>
</dbReference>
<dbReference type="EC" id="2.7.13.3" evidence="3"/>
<evidence type="ECO:0000256" key="13">
    <source>
        <dbReference type="ARBA" id="ARBA00023136"/>
    </source>
</evidence>
<feature type="region of interest" description="Disordered" evidence="14">
    <location>
        <begin position="604"/>
        <end position="623"/>
    </location>
</feature>
<dbReference type="PANTHER" id="PTHR34220:SF7">
    <property type="entry name" value="SENSOR HISTIDINE KINASE YPDA"/>
    <property type="match status" value="1"/>
</dbReference>
<dbReference type="SUPFAM" id="SSF55874">
    <property type="entry name" value="ATPase domain of HSP90 chaperone/DNA topoisomerase II/histidine kinase"/>
    <property type="match status" value="1"/>
</dbReference>
<dbReference type="InterPro" id="IPR003594">
    <property type="entry name" value="HATPase_dom"/>
</dbReference>
<dbReference type="InterPro" id="IPR050640">
    <property type="entry name" value="Bact_2-comp_sensor_kinase"/>
</dbReference>
<feature type="transmembrane region" description="Helical" evidence="15">
    <location>
        <begin position="21"/>
        <end position="41"/>
    </location>
</feature>
<evidence type="ECO:0000256" key="2">
    <source>
        <dbReference type="ARBA" id="ARBA00004651"/>
    </source>
</evidence>
<gene>
    <name evidence="18" type="primary">txxe 403</name>
    <name evidence="18" type="ORF">TXXE_01025</name>
</gene>
<evidence type="ECO:0000256" key="8">
    <source>
        <dbReference type="ARBA" id="ARBA00022741"/>
    </source>
</evidence>
<keyword evidence="6" id="KW-0808">Transferase</keyword>
<evidence type="ECO:0000256" key="5">
    <source>
        <dbReference type="ARBA" id="ARBA00022553"/>
    </source>
</evidence>
<dbReference type="InterPro" id="IPR005467">
    <property type="entry name" value="His_kinase_dom"/>
</dbReference>
<organism evidence="18 19">
    <name type="scientific">Thermobacillus xylanilyticus</name>
    <dbReference type="NCBI Taxonomy" id="76633"/>
    <lineage>
        <taxon>Bacteria</taxon>
        <taxon>Bacillati</taxon>
        <taxon>Bacillota</taxon>
        <taxon>Bacilli</taxon>
        <taxon>Bacillales</taxon>
        <taxon>Paenibacillaceae</taxon>
        <taxon>Thermobacillus</taxon>
    </lineage>
</organism>
<evidence type="ECO:0000259" key="16">
    <source>
        <dbReference type="PROSITE" id="PS50109"/>
    </source>
</evidence>
<evidence type="ECO:0000256" key="3">
    <source>
        <dbReference type="ARBA" id="ARBA00012438"/>
    </source>
</evidence>
<keyword evidence="7 15" id="KW-0812">Transmembrane</keyword>
<dbReference type="Pfam" id="PF02743">
    <property type="entry name" value="dCache_1"/>
    <property type="match status" value="1"/>
</dbReference>
<dbReference type="Proteomes" id="UP000681526">
    <property type="component" value="Unassembled WGS sequence"/>
</dbReference>
<dbReference type="Pfam" id="PF06580">
    <property type="entry name" value="His_kinase"/>
    <property type="match status" value="1"/>
</dbReference>
<dbReference type="EMBL" id="CAJRAY010000005">
    <property type="protein sequence ID" value="CAG5077000.1"/>
    <property type="molecule type" value="Genomic_DNA"/>
</dbReference>
<comment type="subcellular location">
    <subcellularLocation>
        <location evidence="2">Cell membrane</location>
        <topology evidence="2">Multi-pass membrane protein</topology>
    </subcellularLocation>
</comment>
<keyword evidence="4" id="KW-1003">Cell membrane</keyword>
<dbReference type="GO" id="GO:0016301">
    <property type="term" value="F:kinase activity"/>
    <property type="evidence" value="ECO:0007669"/>
    <property type="project" value="UniProtKB-KW"/>
</dbReference>
<dbReference type="SUPFAM" id="SSF158472">
    <property type="entry name" value="HAMP domain-like"/>
    <property type="match status" value="1"/>
</dbReference>
<keyword evidence="8" id="KW-0547">Nucleotide-binding</keyword>
<evidence type="ECO:0000256" key="10">
    <source>
        <dbReference type="ARBA" id="ARBA00022840"/>
    </source>
</evidence>
<feature type="transmembrane region" description="Helical" evidence="15">
    <location>
        <begin position="305"/>
        <end position="327"/>
    </location>
</feature>
<feature type="domain" description="Histidine kinase" evidence="16">
    <location>
        <begin position="486"/>
        <end position="598"/>
    </location>
</feature>
<dbReference type="Pfam" id="PF02518">
    <property type="entry name" value="HATPase_c"/>
    <property type="match status" value="1"/>
</dbReference>
<dbReference type="InterPro" id="IPR033479">
    <property type="entry name" value="dCache_1"/>
</dbReference>
<keyword evidence="19" id="KW-1185">Reference proteome</keyword>
<accession>A0ABN7RK84</accession>
<keyword evidence="9 18" id="KW-0418">Kinase</keyword>
<keyword evidence="13 15" id="KW-0472">Membrane</keyword>
<evidence type="ECO:0000256" key="6">
    <source>
        <dbReference type="ARBA" id="ARBA00022679"/>
    </source>
</evidence>
<dbReference type="PANTHER" id="PTHR34220">
    <property type="entry name" value="SENSOR HISTIDINE KINASE YPDA"/>
    <property type="match status" value="1"/>
</dbReference>
<reference evidence="18 19" key="1">
    <citation type="submission" date="2021-04" db="EMBL/GenBank/DDBJ databases">
        <authorList>
            <person name="Rakotoarivonina H."/>
        </authorList>
    </citation>
    <scope>NUCLEOTIDE SEQUENCE [LARGE SCALE GENOMIC DNA]</scope>
    <source>
        <strain evidence="18 19">XE</strain>
    </source>
</reference>
<evidence type="ECO:0000256" key="9">
    <source>
        <dbReference type="ARBA" id="ARBA00022777"/>
    </source>
</evidence>
<dbReference type="InterPro" id="IPR010559">
    <property type="entry name" value="Sig_transdc_His_kin_internal"/>
</dbReference>
<evidence type="ECO:0000256" key="12">
    <source>
        <dbReference type="ARBA" id="ARBA00023012"/>
    </source>
</evidence>